<dbReference type="KEGG" id="ncv:NCAV_0988"/>
<evidence type="ECO:0000313" key="3">
    <source>
        <dbReference type="EMBL" id="SPC34165.1"/>
    </source>
</evidence>
<dbReference type="PROSITE" id="PS50206">
    <property type="entry name" value="RHODANESE_3"/>
    <property type="match status" value="2"/>
</dbReference>
<evidence type="ECO:0000256" key="1">
    <source>
        <dbReference type="ARBA" id="ARBA00022737"/>
    </source>
</evidence>
<name>A0A2K5ARB2_9ARCH</name>
<dbReference type="PANTHER" id="PTHR43855:SF1">
    <property type="entry name" value="THIOSULFATE SULFURTRANSFERASE"/>
    <property type="match status" value="1"/>
</dbReference>
<dbReference type="InterPro" id="IPR001763">
    <property type="entry name" value="Rhodanese-like_dom"/>
</dbReference>
<keyword evidence="4" id="KW-1185">Reference proteome</keyword>
<feature type="domain" description="Rhodanese" evidence="2">
    <location>
        <begin position="181"/>
        <end position="285"/>
    </location>
</feature>
<accession>A0A2K5ARB2</accession>
<dbReference type="SMART" id="SM00450">
    <property type="entry name" value="RHOD"/>
    <property type="match status" value="2"/>
</dbReference>
<dbReference type="GeneID" id="41595031"/>
<protein>
    <submittedName>
        <fullName evidence="3">Rhodanese domain protein</fullName>
    </submittedName>
</protein>
<dbReference type="InterPro" id="IPR036873">
    <property type="entry name" value="Rhodanese-like_dom_sf"/>
</dbReference>
<dbReference type="EMBL" id="LT981265">
    <property type="protein sequence ID" value="SPC34165.1"/>
    <property type="molecule type" value="Genomic_DNA"/>
</dbReference>
<evidence type="ECO:0000313" key="4">
    <source>
        <dbReference type="Proteomes" id="UP000236248"/>
    </source>
</evidence>
<dbReference type="Pfam" id="PF00581">
    <property type="entry name" value="Rhodanese"/>
    <property type="match status" value="2"/>
</dbReference>
<organism evidence="3 4">
    <name type="scientific">Candidatus Nitrosocaldus cavascurensis</name>
    <dbReference type="NCBI Taxonomy" id="2058097"/>
    <lineage>
        <taxon>Archaea</taxon>
        <taxon>Nitrososphaerota</taxon>
        <taxon>Nitrososphaeria</taxon>
        <taxon>Candidatus Nitrosocaldales</taxon>
        <taxon>Candidatus Nitrosocaldaceae</taxon>
        <taxon>Candidatus Nitrosocaldus</taxon>
    </lineage>
</organism>
<reference evidence="4" key="1">
    <citation type="submission" date="2018-01" db="EMBL/GenBank/DDBJ databases">
        <authorList>
            <person name="Kerou L M."/>
        </authorList>
    </citation>
    <scope>NUCLEOTIDE SEQUENCE [LARGE SCALE GENOMIC DNA]</scope>
    <source>
        <strain evidence="4">SCU2</strain>
    </source>
</reference>
<gene>
    <name evidence="3" type="ORF">NCAV_0988</name>
</gene>
<dbReference type="AlphaFoldDB" id="A0A2K5ARB2"/>
<proteinExistence type="predicted"/>
<keyword evidence="1" id="KW-0677">Repeat</keyword>
<evidence type="ECO:0000259" key="2">
    <source>
        <dbReference type="PROSITE" id="PS50206"/>
    </source>
</evidence>
<dbReference type="PANTHER" id="PTHR43855">
    <property type="entry name" value="THIOSULFATE SULFURTRANSFERASE"/>
    <property type="match status" value="1"/>
</dbReference>
<dbReference type="SUPFAM" id="SSF52821">
    <property type="entry name" value="Rhodanese/Cell cycle control phosphatase"/>
    <property type="match status" value="2"/>
</dbReference>
<feature type="domain" description="Rhodanese" evidence="2">
    <location>
        <begin position="20"/>
        <end position="121"/>
    </location>
</feature>
<dbReference type="Proteomes" id="UP000236248">
    <property type="component" value="Chromosome NCAV"/>
</dbReference>
<dbReference type="RefSeq" id="WP_103287113.1">
    <property type="nucleotide sequence ID" value="NZ_LT981265.1"/>
</dbReference>
<dbReference type="InterPro" id="IPR051126">
    <property type="entry name" value="Thiosulfate_sulfurtransferase"/>
</dbReference>
<sequence length="297" mass="33515">MKARRRYPVLVEPEELLNISSKDVVLIDVRKEEDYIQGHIPDAVSLPLARVLESMDPKQLHGLFRSIGVDDASKYAIVYDDTFGALAARVAWALEYIGHERVSLLSITYGRWVSLGYEVEKGRGKGKSIEQVSVVDDTGINADYDILATYDYIQAIIEGIKQLQQGKETNSNSSSSSKKGDGEGKVLLDVRERLNYLDHHIPYAMNIPWKAFAGEDRILKSVDEINSLLSYRKISRNDEVIVYCGSVGTLSGLSYYALRLAGYTRVRLYARSLKEWRSLNLPVEGFKNAHYWDLSAE</sequence>
<dbReference type="Gene3D" id="3.40.250.10">
    <property type="entry name" value="Rhodanese-like domain"/>
    <property type="match status" value="2"/>
</dbReference>